<proteinExistence type="predicted"/>
<reference evidence="2" key="1">
    <citation type="journal article" date="2019" name="Int. J. Syst. Evol. Microbiol.">
        <title>The Global Catalogue of Microorganisms (GCM) 10K type strain sequencing project: providing services to taxonomists for standard genome sequencing and annotation.</title>
        <authorList>
            <consortium name="The Broad Institute Genomics Platform"/>
            <consortium name="The Broad Institute Genome Sequencing Center for Infectious Disease"/>
            <person name="Wu L."/>
            <person name="Ma J."/>
        </authorList>
    </citation>
    <scope>NUCLEOTIDE SEQUENCE [LARGE SCALE GENOMIC DNA]</scope>
    <source>
        <strain evidence="2">CCUG 49339</strain>
    </source>
</reference>
<evidence type="ECO:0000313" key="2">
    <source>
        <dbReference type="Proteomes" id="UP001597214"/>
    </source>
</evidence>
<comment type="caution">
    <text evidence="1">The sequence shown here is derived from an EMBL/GenBank/DDBJ whole genome shotgun (WGS) entry which is preliminary data.</text>
</comment>
<name>A0ABW4LW63_9BACI</name>
<protein>
    <recommendedName>
        <fullName evidence="3">Radical SAM protein</fullName>
    </recommendedName>
</protein>
<accession>A0ABW4LW63</accession>
<dbReference type="EMBL" id="JBHUEM010000054">
    <property type="protein sequence ID" value="MFD1739338.1"/>
    <property type="molecule type" value="Genomic_DNA"/>
</dbReference>
<dbReference type="Proteomes" id="UP001597214">
    <property type="component" value="Unassembled WGS sequence"/>
</dbReference>
<gene>
    <name evidence="1" type="ORF">ACFSCX_22920</name>
</gene>
<keyword evidence="2" id="KW-1185">Reference proteome</keyword>
<organism evidence="1 2">
    <name type="scientific">Bacillus salitolerans</name>
    <dbReference type="NCBI Taxonomy" id="1437434"/>
    <lineage>
        <taxon>Bacteria</taxon>
        <taxon>Bacillati</taxon>
        <taxon>Bacillota</taxon>
        <taxon>Bacilli</taxon>
        <taxon>Bacillales</taxon>
        <taxon>Bacillaceae</taxon>
        <taxon>Bacillus</taxon>
    </lineage>
</organism>
<dbReference type="RefSeq" id="WP_377930567.1">
    <property type="nucleotide sequence ID" value="NZ_JBHUEM010000054.1"/>
</dbReference>
<evidence type="ECO:0008006" key="3">
    <source>
        <dbReference type="Google" id="ProtNLM"/>
    </source>
</evidence>
<sequence>MNLFFVLDKRLGIQLPDLKKEWEEYTDEEQQSILVTWEKIRGRIPDRIAEIETKINQKQSELGEENDFNRSCELNSEISELASMINDLWLWYRLNQTVTDKVHF</sequence>
<evidence type="ECO:0000313" key="1">
    <source>
        <dbReference type="EMBL" id="MFD1739338.1"/>
    </source>
</evidence>